<feature type="region of interest" description="Disordered" evidence="1">
    <location>
        <begin position="65"/>
        <end position="86"/>
    </location>
</feature>
<dbReference type="EMBL" id="HBFL01003585">
    <property type="protein sequence ID" value="CAD8762502.1"/>
    <property type="molecule type" value="Transcribed_RNA"/>
</dbReference>
<reference evidence="2" key="1">
    <citation type="submission" date="2021-01" db="EMBL/GenBank/DDBJ databases">
        <authorList>
            <person name="Corre E."/>
            <person name="Pelletier E."/>
            <person name="Niang G."/>
            <person name="Scheremetjew M."/>
            <person name="Finn R."/>
            <person name="Kale V."/>
            <person name="Holt S."/>
            <person name="Cochrane G."/>
            <person name="Meng A."/>
            <person name="Brown T."/>
            <person name="Cohen L."/>
        </authorList>
    </citation>
    <scope>NUCLEOTIDE SEQUENCE</scope>
    <source>
        <strain evidence="2">UNC1205</strain>
    </source>
</reference>
<feature type="compositionally biased region" description="Polar residues" evidence="1">
    <location>
        <begin position="1"/>
        <end position="12"/>
    </location>
</feature>
<feature type="compositionally biased region" description="Basic and acidic residues" evidence="1">
    <location>
        <begin position="33"/>
        <end position="50"/>
    </location>
</feature>
<protein>
    <submittedName>
        <fullName evidence="2">Uncharacterized protein</fullName>
    </submittedName>
</protein>
<feature type="region of interest" description="Disordered" evidence="1">
    <location>
        <begin position="1"/>
        <end position="50"/>
    </location>
</feature>
<sequence>MTNQLKKTQVESTLYMPSMYDSEDDDECYSMTDARDESTSSREEKIDTRRRNSRFSLMRCLAWSQSQAEDDNQDTRLPERKEEDDDEVRFLIQNASGGGCASFNSTHSALVDSTHYTPDNNTKNVHWEELVGSDKKLDSLLSGKKANSALS</sequence>
<evidence type="ECO:0000313" key="2">
    <source>
        <dbReference type="EMBL" id="CAD8762502.1"/>
    </source>
</evidence>
<evidence type="ECO:0000256" key="1">
    <source>
        <dbReference type="SAM" id="MobiDB-lite"/>
    </source>
</evidence>
<accession>A0A7S0UNJ2</accession>
<gene>
    <name evidence="2" type="ORF">PDEL1432_LOCUS2542</name>
</gene>
<organism evidence="2">
    <name type="scientific">Pseudo-nitzschia delicatissima</name>
    <dbReference type="NCBI Taxonomy" id="44447"/>
    <lineage>
        <taxon>Eukaryota</taxon>
        <taxon>Sar</taxon>
        <taxon>Stramenopiles</taxon>
        <taxon>Ochrophyta</taxon>
        <taxon>Bacillariophyta</taxon>
        <taxon>Bacillariophyceae</taxon>
        <taxon>Bacillariophycidae</taxon>
        <taxon>Bacillariales</taxon>
        <taxon>Bacillariaceae</taxon>
        <taxon>Pseudo-nitzschia</taxon>
    </lineage>
</organism>
<dbReference type="AlphaFoldDB" id="A0A7S0UNJ2"/>
<proteinExistence type="predicted"/>
<name>A0A7S0UNJ2_9STRA</name>